<evidence type="ECO:0000313" key="2">
    <source>
        <dbReference type="Proteomes" id="UP000297716"/>
    </source>
</evidence>
<gene>
    <name evidence="1" type="ORF">E0Z10_g7130</name>
</gene>
<dbReference type="Proteomes" id="UP000297716">
    <property type="component" value="Unassembled WGS sequence"/>
</dbReference>
<proteinExistence type="predicted"/>
<organism evidence="1 2">
    <name type="scientific">Xylaria hypoxylon</name>
    <dbReference type="NCBI Taxonomy" id="37992"/>
    <lineage>
        <taxon>Eukaryota</taxon>
        <taxon>Fungi</taxon>
        <taxon>Dikarya</taxon>
        <taxon>Ascomycota</taxon>
        <taxon>Pezizomycotina</taxon>
        <taxon>Sordariomycetes</taxon>
        <taxon>Xylariomycetidae</taxon>
        <taxon>Xylariales</taxon>
        <taxon>Xylariaceae</taxon>
        <taxon>Xylaria</taxon>
    </lineage>
</organism>
<reference evidence="1 2" key="1">
    <citation type="submission" date="2019-03" db="EMBL/GenBank/DDBJ databases">
        <title>Draft genome sequence of Xylaria hypoxylon DSM 108379, a ubiquitous saprotrophic-parasitic fungi on hardwood.</title>
        <authorList>
            <person name="Buettner E."/>
            <person name="Leonhardt S."/>
            <person name="Gebauer A.M."/>
            <person name="Liers C."/>
            <person name="Hofrichter M."/>
            <person name="Kellner H."/>
        </authorList>
    </citation>
    <scope>NUCLEOTIDE SEQUENCE [LARGE SCALE GENOMIC DNA]</scope>
    <source>
        <strain evidence="1 2">DSM 108379</strain>
    </source>
</reference>
<evidence type="ECO:0000313" key="1">
    <source>
        <dbReference type="EMBL" id="TGJ81646.1"/>
    </source>
</evidence>
<sequence>MRTIFPATILTESYQLENTVKPDRTKKLEEGDEGQTPEVVAAKGIKGLDNGLELVTTNFITALVQGASLMDLVMIFVRSDMDRQVRN</sequence>
<dbReference type="AlphaFoldDB" id="A0A4Z0YW08"/>
<accession>A0A4Z0YW08</accession>
<dbReference type="OrthoDB" id="4742689at2759"/>
<comment type="caution">
    <text evidence="1">The sequence shown here is derived from an EMBL/GenBank/DDBJ whole genome shotgun (WGS) entry which is preliminary data.</text>
</comment>
<protein>
    <submittedName>
        <fullName evidence="1">Uncharacterized protein</fullName>
    </submittedName>
</protein>
<name>A0A4Z0YW08_9PEZI</name>
<keyword evidence="2" id="KW-1185">Reference proteome</keyword>
<dbReference type="STRING" id="37992.A0A4Z0YW08"/>
<dbReference type="EMBL" id="SKBN01000159">
    <property type="protein sequence ID" value="TGJ81646.1"/>
    <property type="molecule type" value="Genomic_DNA"/>
</dbReference>